<dbReference type="GO" id="GO:0000155">
    <property type="term" value="F:phosphorelay sensor kinase activity"/>
    <property type="evidence" value="ECO:0007669"/>
    <property type="project" value="InterPro"/>
</dbReference>
<dbReference type="GO" id="GO:0006935">
    <property type="term" value="P:chemotaxis"/>
    <property type="evidence" value="ECO:0007669"/>
    <property type="project" value="UniProtKB-UniRule"/>
</dbReference>
<dbReference type="GO" id="GO:0005737">
    <property type="term" value="C:cytoplasm"/>
    <property type="evidence" value="ECO:0007669"/>
    <property type="project" value="InterPro"/>
</dbReference>
<feature type="active site" evidence="7">
    <location>
        <position position="24"/>
    </location>
</feature>
<dbReference type="CDD" id="cd17546">
    <property type="entry name" value="REC_hyHK_CKI1_RcsC-like"/>
    <property type="match status" value="1"/>
</dbReference>
<dbReference type="Pfam" id="PF13426">
    <property type="entry name" value="PAS_9"/>
    <property type="match status" value="1"/>
</dbReference>
<feature type="domain" description="PAC" evidence="14">
    <location>
        <begin position="896"/>
        <end position="948"/>
    </location>
</feature>
<evidence type="ECO:0000313" key="19">
    <source>
        <dbReference type="Proteomes" id="UP000683428"/>
    </source>
</evidence>
<evidence type="ECO:0000256" key="6">
    <source>
        <dbReference type="ARBA" id="ARBA00070152"/>
    </source>
</evidence>
<dbReference type="InterPro" id="IPR003594">
    <property type="entry name" value="HATPase_dom"/>
</dbReference>
<dbReference type="InterPro" id="IPR001789">
    <property type="entry name" value="Sig_transdc_resp-reg_receiver"/>
</dbReference>
<dbReference type="SMART" id="SM00387">
    <property type="entry name" value="HATPase_c"/>
    <property type="match status" value="1"/>
</dbReference>
<evidence type="ECO:0000256" key="1">
    <source>
        <dbReference type="ARBA" id="ARBA00000085"/>
    </source>
</evidence>
<feature type="domain" description="PAC" evidence="14">
    <location>
        <begin position="1023"/>
        <end position="1075"/>
    </location>
</feature>
<dbReference type="SMART" id="SM00448">
    <property type="entry name" value="REC"/>
    <property type="match status" value="1"/>
</dbReference>
<dbReference type="Pfam" id="PF02518">
    <property type="entry name" value="HATPase_c"/>
    <property type="match status" value="1"/>
</dbReference>
<feature type="domain" description="PAS" evidence="13">
    <location>
        <begin position="820"/>
        <end position="892"/>
    </location>
</feature>
<dbReference type="SMART" id="SM00138">
    <property type="entry name" value="MeTrc"/>
    <property type="match status" value="1"/>
</dbReference>
<dbReference type="CDD" id="cd00130">
    <property type="entry name" value="PAS"/>
    <property type="match status" value="6"/>
</dbReference>
<keyword evidence="4" id="KW-0902">Two-component regulatory system</keyword>
<evidence type="ECO:0000259" key="15">
    <source>
        <dbReference type="PROSITE" id="PS50122"/>
    </source>
</evidence>
<evidence type="ECO:0000259" key="12">
    <source>
        <dbReference type="PROSITE" id="PS50110"/>
    </source>
</evidence>
<keyword evidence="7" id="KW-0145">Chemotaxis</keyword>
<feature type="domain" description="CheB-type methylesterase" evidence="15">
    <location>
        <begin position="9"/>
        <end position="165"/>
    </location>
</feature>
<comment type="catalytic activity">
    <reaction evidence="1">
        <text>ATP + protein L-histidine = ADP + protein N-phospho-L-histidine.</text>
        <dbReference type="EC" id="2.7.13.3"/>
    </reaction>
</comment>
<dbReference type="CDD" id="cd00088">
    <property type="entry name" value="HPT"/>
    <property type="match status" value="1"/>
</dbReference>
<dbReference type="SMART" id="SM00091">
    <property type="entry name" value="PAS"/>
    <property type="match status" value="7"/>
</dbReference>
<dbReference type="Pfam" id="PF01627">
    <property type="entry name" value="Hpt"/>
    <property type="match status" value="1"/>
</dbReference>
<evidence type="ECO:0000256" key="8">
    <source>
        <dbReference type="PROSITE-ProRule" id="PRU00110"/>
    </source>
</evidence>
<evidence type="ECO:0000313" key="18">
    <source>
        <dbReference type="EMBL" id="QWT49584.1"/>
    </source>
</evidence>
<dbReference type="PROSITE" id="PS50112">
    <property type="entry name" value="PAS"/>
    <property type="match status" value="6"/>
</dbReference>
<evidence type="ECO:0000256" key="2">
    <source>
        <dbReference type="ARBA" id="ARBA00012438"/>
    </source>
</evidence>
<feature type="domain" description="PAS" evidence="13">
    <location>
        <begin position="949"/>
        <end position="1019"/>
    </location>
</feature>
<dbReference type="GO" id="GO:0000156">
    <property type="term" value="F:phosphorelay response regulator activity"/>
    <property type="evidence" value="ECO:0007669"/>
    <property type="project" value="InterPro"/>
</dbReference>
<evidence type="ECO:0000256" key="5">
    <source>
        <dbReference type="ARBA" id="ARBA00058004"/>
    </source>
</evidence>
<dbReference type="RefSeq" id="WP_216126464.1">
    <property type="nucleotide sequence ID" value="NZ_CP064782.1"/>
</dbReference>
<dbReference type="InterPro" id="IPR000673">
    <property type="entry name" value="Sig_transdc_resp-reg_Me-estase"/>
</dbReference>
<keyword evidence="19" id="KW-1185">Reference proteome</keyword>
<dbReference type="GO" id="GO:0008984">
    <property type="term" value="F:protein-glutamate methylesterase activity"/>
    <property type="evidence" value="ECO:0007669"/>
    <property type="project" value="InterPro"/>
</dbReference>
<evidence type="ECO:0000259" key="14">
    <source>
        <dbReference type="PROSITE" id="PS50113"/>
    </source>
</evidence>
<dbReference type="SMART" id="SM00086">
    <property type="entry name" value="PAC"/>
    <property type="match status" value="6"/>
</dbReference>
<feature type="domain" description="Response regulatory" evidence="12">
    <location>
        <begin position="2110"/>
        <end position="2229"/>
    </location>
</feature>
<dbReference type="PROSITE" id="PS50113">
    <property type="entry name" value="PAC"/>
    <property type="match status" value="5"/>
</dbReference>
<feature type="domain" description="PAC" evidence="14">
    <location>
        <begin position="1404"/>
        <end position="1456"/>
    </location>
</feature>
<dbReference type="KEGG" id="aiq:Azoinq_02935"/>
<evidence type="ECO:0000256" key="7">
    <source>
        <dbReference type="PROSITE-ProRule" id="PRU00050"/>
    </source>
</evidence>
<dbReference type="Pfam" id="PF00072">
    <property type="entry name" value="Response_reg"/>
    <property type="match status" value="1"/>
</dbReference>
<keyword evidence="3 9" id="KW-0597">Phosphoprotein</keyword>
<feature type="domain" description="PAC" evidence="14">
    <location>
        <begin position="1150"/>
        <end position="1202"/>
    </location>
</feature>
<dbReference type="Pfam" id="PF13596">
    <property type="entry name" value="PAS_10"/>
    <property type="match status" value="1"/>
</dbReference>
<dbReference type="CDD" id="cd00082">
    <property type="entry name" value="HisKA"/>
    <property type="match status" value="1"/>
</dbReference>
<dbReference type="Pfam" id="PF13188">
    <property type="entry name" value="PAS_8"/>
    <property type="match status" value="1"/>
</dbReference>
<dbReference type="CDD" id="cd16922">
    <property type="entry name" value="HATPase_EvgS-ArcB-TorS-like"/>
    <property type="match status" value="1"/>
</dbReference>
<dbReference type="PROSITE" id="PS50109">
    <property type="entry name" value="HIS_KIN"/>
    <property type="match status" value="1"/>
</dbReference>
<dbReference type="InterPro" id="IPR013655">
    <property type="entry name" value="PAS_fold_3"/>
</dbReference>
<dbReference type="InterPro" id="IPR008207">
    <property type="entry name" value="Sig_transdc_His_kin_Hpt_dom"/>
</dbReference>
<dbReference type="Pfam" id="PF01739">
    <property type="entry name" value="CheR"/>
    <property type="match status" value="1"/>
</dbReference>
<gene>
    <name evidence="18" type="ORF">Azoinq_02935</name>
</gene>
<dbReference type="Pfam" id="PF01339">
    <property type="entry name" value="CheB_methylest"/>
    <property type="match status" value="1"/>
</dbReference>
<dbReference type="InterPro" id="IPR001610">
    <property type="entry name" value="PAC"/>
</dbReference>
<dbReference type="Pfam" id="PF00512">
    <property type="entry name" value="HisKA"/>
    <property type="match status" value="1"/>
</dbReference>
<dbReference type="InterPro" id="IPR005467">
    <property type="entry name" value="His_kinase_dom"/>
</dbReference>
<protein>
    <recommendedName>
        <fullName evidence="6">Virulence sensor protein BvgS</fullName>
        <ecNumber evidence="2">2.7.13.3</ecNumber>
    </recommendedName>
</protein>
<dbReference type="SMART" id="SM00388">
    <property type="entry name" value="HisKA"/>
    <property type="match status" value="1"/>
</dbReference>
<organism evidence="18 19">
    <name type="scientific">Azospira inquinata</name>
    <dbReference type="NCBI Taxonomy" id="2785627"/>
    <lineage>
        <taxon>Bacteria</taxon>
        <taxon>Pseudomonadati</taxon>
        <taxon>Pseudomonadota</taxon>
        <taxon>Betaproteobacteria</taxon>
        <taxon>Rhodocyclales</taxon>
        <taxon>Rhodocyclaceae</taxon>
        <taxon>Azospira</taxon>
    </lineage>
</organism>
<evidence type="ECO:0000259" key="17">
    <source>
        <dbReference type="PROSITE" id="PS50894"/>
    </source>
</evidence>
<name>A0A975SNE7_9RHOO</name>
<dbReference type="NCBIfam" id="TIGR00229">
    <property type="entry name" value="sensory_box"/>
    <property type="match status" value="6"/>
</dbReference>
<evidence type="ECO:0000256" key="3">
    <source>
        <dbReference type="ARBA" id="ARBA00022553"/>
    </source>
</evidence>
<feature type="modified residue" description="4-aspartylphosphate" evidence="9">
    <location>
        <position position="2162"/>
    </location>
</feature>
<proteinExistence type="predicted"/>
<evidence type="ECO:0000259" key="16">
    <source>
        <dbReference type="PROSITE" id="PS50123"/>
    </source>
</evidence>
<dbReference type="PANTHER" id="PTHR45339">
    <property type="entry name" value="HYBRID SIGNAL TRANSDUCTION HISTIDINE KINASE J"/>
    <property type="match status" value="1"/>
</dbReference>
<dbReference type="PROSITE" id="PS50894">
    <property type="entry name" value="HPT"/>
    <property type="match status" value="1"/>
</dbReference>
<evidence type="ECO:0000256" key="4">
    <source>
        <dbReference type="ARBA" id="ARBA00023012"/>
    </source>
</evidence>
<feature type="coiled-coil region" evidence="10">
    <location>
        <begin position="634"/>
        <end position="707"/>
    </location>
</feature>
<evidence type="ECO:0000256" key="9">
    <source>
        <dbReference type="PROSITE-ProRule" id="PRU00169"/>
    </source>
</evidence>
<feature type="domain" description="PAS" evidence="13">
    <location>
        <begin position="1076"/>
        <end position="1146"/>
    </location>
</feature>
<evidence type="ECO:0000259" key="11">
    <source>
        <dbReference type="PROSITE" id="PS50109"/>
    </source>
</evidence>
<dbReference type="EMBL" id="CP064782">
    <property type="protein sequence ID" value="QWT49584.1"/>
    <property type="molecule type" value="Genomic_DNA"/>
</dbReference>
<feature type="modified residue" description="Phosphohistidine" evidence="8">
    <location>
        <position position="2310"/>
    </location>
</feature>
<accession>A0A975SNE7</accession>
<feature type="domain" description="PAS" evidence="13">
    <location>
        <begin position="1330"/>
        <end position="1400"/>
    </location>
</feature>
<dbReference type="EC" id="2.7.13.3" evidence="2"/>
<feature type="domain" description="PAS" evidence="13">
    <location>
        <begin position="1586"/>
        <end position="1628"/>
    </location>
</feature>
<sequence>MAAPPPNAPPTGGRPTRLVVVGTSAGGLAALRAYLRGLPQEGPQLCHIIAQHMAPRHRSRLAELLAPFTVQPVVDLEDGLRLEDGTVYIMPPAAHLHLDREGRAHLSQEENPPSPSPNINDLLHQCLGFAPQLGVAILSGTGHDGLAGAREVAAAGGVVVSEGSAEYPQMPGAIQTTGLSRFTAPPGELARYLVAALSGRLDEAPLAHLSPLEEVLQILQGDGFNFIGYKGNTLHRQLDRRQREKGLDFPAYLALLERDREERERLGASFLISVTSFFRDPDVFQALEQQLASLVARRPEGHCLRLWVPACATGDEAYSLAILVQEELTRCGRQDMDYRIFATDLADSALAVARQGVYPEKALSHLPPLLRQRWFLPAGRDFRVTPELREHLIFCRHNVRHAPPFLHMDLLSCRNLFIYLQPAEQEKLLQIFHQSLVEGGLLILGRNESVPASSELFQVLDGKTRIYQSNPLDQSLSRPLLPGLGRPFSGDTPRPAGAEPSLSQRILDALAPNGVVVDHNGVCQQFLGEIRNFLLLGQGEANLALAALLPKTWRFAWRELLTQSREHPGECLYSVALPEGQELPVGGPFRLRLLPLASTTASLSLVLVEPLPAPIAAPDTAPSTPQVAALEGALEEISARYQLTLEQLEATNEEMQSANEELQATNEELETTTEEIRAANEELEAANEELEVRNREVQAAGEELQQLLDSSALALVVLDESQLIRRINAQAQSIFRIKSGAVGHGLDETILPTLVPNLPAMVKDTLAGQVAAPEEILLGEQSYLLRVQAYQTLEGGRARLLLTAMETTEVRKAYAALQESEQRHALAMEAAQDGIWDWTVGDNQLYVSQAFLDIIGCRRKDFDNSVGHFFDRVHPDDRDILEQANRDFLRGRRKRHHLTYRLRHEDGSFRWVETRYIALRHPDGQVFRVAGSTRDITGRKEAEDALRQREVLLQKSFDAAAIGMAITDLEGRFIRVNSALSRISGFSPKELLTRSYLDITHPDDVTEDREMDRRLVAGELPQFQRDKRYVCKNGQTRWISVSVALVSKDDGAPDYFMRQIQDIDAQKRMLDALRLSEERFRRTMVDAPIGMCLVSPEGKFLQVNQALCDLVGYSEDALLNLTFQNITHPDDLEIDLSYVGELLAGKRSHYRLEKRYIRKDGRETWVQLAVTMLRDAQEQPLYFLAEIVDIDELKHSQRDLEQSAALVEDLYNHAPIGYHSLDARGVIVHINDTELQWLGYRRDEVVGKLRFSDIITPASQTTFNSHYPTFKREGVLEDMEFEMLRKDGGSFFVLLSASAIFDAQGHYQMSRSTMVDITQRRAAEQARRRSDELFRRTMTYAPIGMLVSATAGRFLQVNPAFCNLLGYSEAELLDKGYADITHPEDREMSVRYATELLEGRRGDYRLEKRYLRKDGSPVWVLVSVALLPDMEGVPRHCVAQIVDIDRRKRMEEDLRDMGQRIDLALSAANLGTLTWDVAAGKVGYDSRLAAILNQPPGQGPLSLGEFSAMILDVDRSHVLQQLEETARQFSQCQLQFSLRRNGDQALRHLSVHLIVPPPAPDRPLLGIAIVQDITQLREAEQALQESEGRFRAIVEYLPVGISYQDLHGKVLFVNWHFSQMFGYTQEDMPSAGAWGRLAYPDPDYRAKIKAEWKEDLARYRRGDINHAPLREHRVRCRDGTEKVVEINFTLYGDGIYAVFNDVTEKRRIFEALQQAMEQANAGAAAKSEFLANMSHEIRTPMNAIIGLSDLALRSVQDSRQRDYLAKIHAAGSSLLGIINDILDVTKIEAGKLSLESEPFLLHDVLARILDMLSPLALTKGLRFELDITPAVPDALEGDALRLGQVLLNLLNNAIKFTAKGFIRLSISLVGDEPPALRFAIGDSGIGLKQEQQARLFEAFSQADTSTTRRFGGTGLGLSISRRLVTMMGGTVTVRSEYRVGSEFSFTIPCREMAHPGGPAAPRLTDLELPENRIVVSSDCRQILGDPRPLLEHCGLQVVEEAKAVPRPGELPPLHLLAWSPTLPANLEAIARLANREPGKAGDRTGRLLVVVPRGDDVPPLLRSLEGAQAIALLSYPFLPQELARVLLAPDTRPPHLSAGHSPDVRLDGFRLLVAEDNGVNQMIIREYLESAGAQVVMADNGREAVEALRQPPPGGWSAILMDVQMPEMDGITATQVILQEQGPDHPPIIALTAHALREEVDRCLAAGMVAHLTKPIEPGLLLETLHRLARPVGARIGSGAAEPVEAPRDFPGREDLPGIQVDVLLSRTNHKAHIVQQVLEATLEHHRDDPDNLIALVQSGDRATLARQAHTLKGLGGTLGAMELADRALALENLLHSEGADGAALEAATRSLGDGLAQIIGGIATYLERTRSWPPVEADLPVGERDARLARLHSALANSDGNAGNHLKSLFGALDETERQHLRSELMALEHQITEFNYEQALQDLDNLTARLCHWARSETP</sequence>
<dbReference type="PANTHER" id="PTHR45339:SF1">
    <property type="entry name" value="HYBRID SIGNAL TRANSDUCTION HISTIDINE KINASE J"/>
    <property type="match status" value="1"/>
</dbReference>
<feature type="domain" description="HPt" evidence="17">
    <location>
        <begin position="2271"/>
        <end position="2373"/>
    </location>
</feature>
<evidence type="ECO:0000256" key="10">
    <source>
        <dbReference type="SAM" id="Coils"/>
    </source>
</evidence>
<dbReference type="PROSITE" id="PS50122">
    <property type="entry name" value="CHEB"/>
    <property type="match status" value="1"/>
</dbReference>
<dbReference type="FunFam" id="3.30.565.10:FF:000010">
    <property type="entry name" value="Sensor histidine kinase RcsC"/>
    <property type="match status" value="1"/>
</dbReference>
<comment type="function">
    <text evidence="5">Member of the two-component regulatory system BvgS/BvgA. Phosphorylates BvgA via a four-step phosphorelay in response to environmental signals.</text>
</comment>
<dbReference type="InterPro" id="IPR022642">
    <property type="entry name" value="CheR_C"/>
</dbReference>
<keyword evidence="7" id="KW-0378">Hydrolase</keyword>
<dbReference type="InterPro" id="IPR000780">
    <property type="entry name" value="CheR_MeTrfase"/>
</dbReference>
<feature type="domain" description="CheR-type methyltransferase" evidence="16">
    <location>
        <begin position="223"/>
        <end position="470"/>
    </location>
</feature>
<dbReference type="PROSITE" id="PS50123">
    <property type="entry name" value="CHER"/>
    <property type="match status" value="1"/>
</dbReference>
<reference evidence="18" key="1">
    <citation type="submission" date="2020-11" db="EMBL/GenBank/DDBJ databases">
        <title>Azospira inquinata sp. nov.</title>
        <authorList>
            <person name="Moe W.M."/>
            <person name="Mikes M.C."/>
        </authorList>
    </citation>
    <scope>NUCLEOTIDE SEQUENCE</scope>
    <source>
        <strain evidence="18">Azo-3</strain>
    </source>
</reference>
<dbReference type="Proteomes" id="UP000683428">
    <property type="component" value="Chromosome"/>
</dbReference>
<keyword evidence="10" id="KW-0175">Coiled coil</keyword>
<feature type="active site" evidence="7">
    <location>
        <position position="144"/>
    </location>
</feature>
<evidence type="ECO:0000259" key="13">
    <source>
        <dbReference type="PROSITE" id="PS50112"/>
    </source>
</evidence>
<dbReference type="InterPro" id="IPR003661">
    <property type="entry name" value="HisK_dim/P_dom"/>
</dbReference>
<dbReference type="InterPro" id="IPR000700">
    <property type="entry name" value="PAS-assoc_C"/>
</dbReference>
<dbReference type="PROSITE" id="PS50110">
    <property type="entry name" value="RESPONSE_REGULATORY"/>
    <property type="match status" value="1"/>
</dbReference>
<feature type="domain" description="PAS" evidence="13">
    <location>
        <begin position="1203"/>
        <end position="1274"/>
    </location>
</feature>
<feature type="domain" description="PAC" evidence="14">
    <location>
        <begin position="1277"/>
        <end position="1329"/>
    </location>
</feature>
<dbReference type="InterPro" id="IPR000014">
    <property type="entry name" value="PAS"/>
</dbReference>
<feature type="domain" description="Histidine kinase" evidence="11">
    <location>
        <begin position="1732"/>
        <end position="1951"/>
    </location>
</feature>
<dbReference type="GO" id="GO:0008757">
    <property type="term" value="F:S-adenosylmethionine-dependent methyltransferase activity"/>
    <property type="evidence" value="ECO:0007669"/>
    <property type="project" value="InterPro"/>
</dbReference>
<dbReference type="Pfam" id="PF08447">
    <property type="entry name" value="PAS_3"/>
    <property type="match status" value="4"/>
</dbReference>
<feature type="active site" evidence="7">
    <location>
        <position position="52"/>
    </location>
</feature>